<name>A0A4Y2I117_ARAVE</name>
<proteinExistence type="predicted"/>
<comment type="caution">
    <text evidence="1">The sequence shown here is derived from an EMBL/GenBank/DDBJ whole genome shotgun (WGS) entry which is preliminary data.</text>
</comment>
<reference evidence="1 2" key="1">
    <citation type="journal article" date="2019" name="Sci. Rep.">
        <title>Orb-weaving spider Araneus ventricosus genome elucidates the spidroin gene catalogue.</title>
        <authorList>
            <person name="Kono N."/>
            <person name="Nakamura H."/>
            <person name="Ohtoshi R."/>
            <person name="Moran D.A.P."/>
            <person name="Shinohara A."/>
            <person name="Yoshida Y."/>
            <person name="Fujiwara M."/>
            <person name="Mori M."/>
            <person name="Tomita M."/>
            <person name="Arakawa K."/>
        </authorList>
    </citation>
    <scope>NUCLEOTIDE SEQUENCE [LARGE SCALE GENOMIC DNA]</scope>
</reference>
<dbReference type="EMBL" id="BGPR01002309">
    <property type="protein sequence ID" value="GBM71391.1"/>
    <property type="molecule type" value="Genomic_DNA"/>
</dbReference>
<dbReference type="Proteomes" id="UP000499080">
    <property type="component" value="Unassembled WGS sequence"/>
</dbReference>
<organism evidence="1 2">
    <name type="scientific">Araneus ventricosus</name>
    <name type="common">Orbweaver spider</name>
    <name type="synonym">Epeira ventricosa</name>
    <dbReference type="NCBI Taxonomy" id="182803"/>
    <lineage>
        <taxon>Eukaryota</taxon>
        <taxon>Metazoa</taxon>
        <taxon>Ecdysozoa</taxon>
        <taxon>Arthropoda</taxon>
        <taxon>Chelicerata</taxon>
        <taxon>Arachnida</taxon>
        <taxon>Araneae</taxon>
        <taxon>Araneomorphae</taxon>
        <taxon>Entelegynae</taxon>
        <taxon>Araneoidea</taxon>
        <taxon>Araneidae</taxon>
        <taxon>Araneus</taxon>
    </lineage>
</organism>
<gene>
    <name evidence="1" type="ORF">AVEN_248591_1</name>
</gene>
<keyword evidence="2" id="KW-1185">Reference proteome</keyword>
<evidence type="ECO:0000313" key="2">
    <source>
        <dbReference type="Proteomes" id="UP000499080"/>
    </source>
</evidence>
<sequence length="123" mass="13927">MRTLGYAICPKSHFPSPIQVEKLGTSFPESPKCATVAFRSPSSPTRRISDFPASLRGPNLGKTFVFPLPSQRGPQKAHQAIPIRLQTIQNSKHPIHLQQFSSIFQTDERFFLQCSKSSRMEQW</sequence>
<accession>A0A4Y2I117</accession>
<protein>
    <submittedName>
        <fullName evidence="1">Uncharacterized protein</fullName>
    </submittedName>
</protein>
<evidence type="ECO:0000313" key="1">
    <source>
        <dbReference type="EMBL" id="GBM71391.1"/>
    </source>
</evidence>
<dbReference type="AlphaFoldDB" id="A0A4Y2I117"/>